<comment type="similarity">
    <text evidence="1">Belongs to the AHA1 family.</text>
</comment>
<name>A0AAW7M358_9MICO</name>
<evidence type="ECO:0000313" key="4">
    <source>
        <dbReference type="Proteomes" id="UP001172737"/>
    </source>
</evidence>
<reference evidence="3" key="1">
    <citation type="submission" date="2023-06" db="EMBL/GenBank/DDBJ databases">
        <title>Sysu t00039.</title>
        <authorList>
            <person name="Gao L."/>
            <person name="Fang B.-Z."/>
            <person name="Li W.-J."/>
        </authorList>
    </citation>
    <scope>NUCLEOTIDE SEQUENCE</scope>
    <source>
        <strain evidence="3">SYSU T00039</strain>
    </source>
</reference>
<dbReference type="InterPro" id="IPR013538">
    <property type="entry name" value="ASHA1/2-like_C"/>
</dbReference>
<dbReference type="RefSeq" id="WP_301119263.1">
    <property type="nucleotide sequence ID" value="NZ_JAUHPX010000003.1"/>
</dbReference>
<evidence type="ECO:0000259" key="2">
    <source>
        <dbReference type="Pfam" id="PF08327"/>
    </source>
</evidence>
<feature type="domain" description="Activator of Hsp90 ATPase homologue 1/2-like C-terminal" evidence="2">
    <location>
        <begin position="190"/>
        <end position="326"/>
    </location>
</feature>
<dbReference type="InterPro" id="IPR023393">
    <property type="entry name" value="START-like_dom_sf"/>
</dbReference>
<gene>
    <name evidence="3" type="ORF">QQX10_06710</name>
</gene>
<protein>
    <submittedName>
        <fullName evidence="3">SRPBCC family protein</fullName>
    </submittedName>
</protein>
<accession>A0AAW7M358</accession>
<evidence type="ECO:0000313" key="3">
    <source>
        <dbReference type="EMBL" id="MDN4487857.1"/>
    </source>
</evidence>
<sequence length="331" mass="36476">MPITSVTKDPEALTMTVVAEFPVPVERLWDAYTDPRQIERFWGPVEWPATFTRHDCAVGGRTDYYMTGPDGERSGGYWTWLAVDPGRSFEVEDGFATEDAESNPDLPSMRMTFTFESTPAGSRLTTTTRFPSLEALEQLLGMGMEEGMRSAMSQIDAVVADLESFAAGRGTESQILSDTQVRISRVIRGSAAQVWRAHHEPELMRRWLLGPEGWTMPVCVVARNVGDSYRNEWAPVAGGAADGQPGFGFEGELLASEPPYREVTTERMIGMPGEGNVNELTLIPRSDGTTLLSLLITYPNAEMRDMILGTGMTDGMETSYARLEEEVLAPA</sequence>
<dbReference type="Proteomes" id="UP001172737">
    <property type="component" value="Unassembled WGS sequence"/>
</dbReference>
<dbReference type="Gene3D" id="3.30.530.20">
    <property type="match status" value="2"/>
</dbReference>
<dbReference type="AlphaFoldDB" id="A0AAW7M358"/>
<evidence type="ECO:0000256" key="1">
    <source>
        <dbReference type="ARBA" id="ARBA00006817"/>
    </source>
</evidence>
<dbReference type="SUPFAM" id="SSF55961">
    <property type="entry name" value="Bet v1-like"/>
    <property type="match status" value="2"/>
</dbReference>
<proteinExistence type="inferred from homology"/>
<dbReference type="EMBL" id="JAUHPX010000003">
    <property type="protein sequence ID" value="MDN4487857.1"/>
    <property type="molecule type" value="Genomic_DNA"/>
</dbReference>
<organism evidence="3 4">
    <name type="scientific">Demequina lignilytica</name>
    <dbReference type="NCBI Taxonomy" id="3051663"/>
    <lineage>
        <taxon>Bacteria</taxon>
        <taxon>Bacillati</taxon>
        <taxon>Actinomycetota</taxon>
        <taxon>Actinomycetes</taxon>
        <taxon>Micrococcales</taxon>
        <taxon>Demequinaceae</taxon>
        <taxon>Demequina</taxon>
    </lineage>
</organism>
<feature type="domain" description="Activator of Hsp90 ATPase homologue 1/2-like C-terminal" evidence="2">
    <location>
        <begin position="23"/>
        <end position="159"/>
    </location>
</feature>
<comment type="caution">
    <text evidence="3">The sequence shown here is derived from an EMBL/GenBank/DDBJ whole genome shotgun (WGS) entry which is preliminary data.</text>
</comment>
<keyword evidence="4" id="KW-1185">Reference proteome</keyword>
<dbReference type="CDD" id="cd07814">
    <property type="entry name" value="SRPBCC_CalC_Aha1-like"/>
    <property type="match status" value="1"/>
</dbReference>
<dbReference type="Pfam" id="PF08327">
    <property type="entry name" value="AHSA1"/>
    <property type="match status" value="2"/>
</dbReference>